<protein>
    <submittedName>
        <fullName evidence="5">Amidohydrolase</fullName>
    </submittedName>
</protein>
<keyword evidence="2" id="KW-0479">Metal-binding</keyword>
<evidence type="ECO:0000256" key="2">
    <source>
        <dbReference type="PIRSR" id="PIRSR005962-1"/>
    </source>
</evidence>
<organism evidence="5 6">
    <name type="scientific">Duganella callida</name>
    <dbReference type="NCBI Taxonomy" id="2561932"/>
    <lineage>
        <taxon>Bacteria</taxon>
        <taxon>Pseudomonadati</taxon>
        <taxon>Pseudomonadota</taxon>
        <taxon>Betaproteobacteria</taxon>
        <taxon>Burkholderiales</taxon>
        <taxon>Oxalobacteraceae</taxon>
        <taxon>Telluria group</taxon>
        <taxon>Duganella</taxon>
    </lineage>
</organism>
<dbReference type="InterPro" id="IPR036264">
    <property type="entry name" value="Bact_exopeptidase_dim_dom"/>
</dbReference>
<dbReference type="OrthoDB" id="8875216at2"/>
<comment type="cofactor">
    <cofactor evidence="2">
        <name>Mn(2+)</name>
        <dbReference type="ChEBI" id="CHEBI:29035"/>
    </cofactor>
    <text evidence="2">The Mn(2+) ion enhances activity.</text>
</comment>
<dbReference type="GO" id="GO:0019877">
    <property type="term" value="P:diaminopimelate biosynthetic process"/>
    <property type="evidence" value="ECO:0007669"/>
    <property type="project" value="UniProtKB-ARBA"/>
</dbReference>
<dbReference type="InterPro" id="IPR011650">
    <property type="entry name" value="Peptidase_M20_dimer"/>
</dbReference>
<feature type="binding site" evidence="2">
    <location>
        <position position="416"/>
    </location>
    <ligand>
        <name>Mn(2+)</name>
        <dbReference type="ChEBI" id="CHEBI:29035"/>
        <label>2</label>
    </ligand>
</feature>
<dbReference type="RefSeq" id="WP_135201116.1">
    <property type="nucleotide sequence ID" value="NZ_SPVG01000077.1"/>
</dbReference>
<proteinExistence type="predicted"/>
<evidence type="ECO:0000259" key="4">
    <source>
        <dbReference type="Pfam" id="PF07687"/>
    </source>
</evidence>
<dbReference type="Proteomes" id="UP000297729">
    <property type="component" value="Unassembled WGS sequence"/>
</dbReference>
<feature type="signal peptide" evidence="3">
    <location>
        <begin position="1"/>
        <end position="20"/>
    </location>
</feature>
<dbReference type="EMBL" id="SPVG01000077">
    <property type="protein sequence ID" value="TFW26554.1"/>
    <property type="molecule type" value="Genomic_DNA"/>
</dbReference>
<keyword evidence="1 5" id="KW-0378">Hydrolase</keyword>
<dbReference type="GO" id="GO:0050118">
    <property type="term" value="F:N-acetyldiaminopimelate deacetylase activity"/>
    <property type="evidence" value="ECO:0007669"/>
    <property type="project" value="UniProtKB-ARBA"/>
</dbReference>
<evidence type="ECO:0000313" key="5">
    <source>
        <dbReference type="EMBL" id="TFW26554.1"/>
    </source>
</evidence>
<dbReference type="AlphaFoldDB" id="A0A4Y9SNN9"/>
<feature type="binding site" evidence="2">
    <location>
        <position position="200"/>
    </location>
    <ligand>
        <name>Mn(2+)</name>
        <dbReference type="ChEBI" id="CHEBI:29035"/>
        <label>2</label>
    </ligand>
</feature>
<dbReference type="Pfam" id="PF01546">
    <property type="entry name" value="Peptidase_M20"/>
    <property type="match status" value="1"/>
</dbReference>
<keyword evidence="6" id="KW-1185">Reference proteome</keyword>
<dbReference type="Pfam" id="PF07687">
    <property type="entry name" value="M20_dimer"/>
    <property type="match status" value="1"/>
</dbReference>
<dbReference type="NCBIfam" id="TIGR01891">
    <property type="entry name" value="amidohydrolases"/>
    <property type="match status" value="1"/>
</dbReference>
<evidence type="ECO:0000256" key="1">
    <source>
        <dbReference type="ARBA" id="ARBA00022801"/>
    </source>
</evidence>
<feature type="binding site" evidence="2">
    <location>
        <position position="137"/>
    </location>
    <ligand>
        <name>Mn(2+)</name>
        <dbReference type="ChEBI" id="CHEBI:29035"/>
        <label>2</label>
    </ligand>
</feature>
<dbReference type="SUPFAM" id="SSF53187">
    <property type="entry name" value="Zn-dependent exopeptidases"/>
    <property type="match status" value="1"/>
</dbReference>
<dbReference type="FunFam" id="3.30.70.360:FF:000001">
    <property type="entry name" value="N-acetyldiaminopimelate deacetylase"/>
    <property type="match status" value="1"/>
</dbReference>
<dbReference type="Gene3D" id="3.30.70.360">
    <property type="match status" value="1"/>
</dbReference>
<evidence type="ECO:0000313" key="6">
    <source>
        <dbReference type="Proteomes" id="UP000297729"/>
    </source>
</evidence>
<name>A0A4Y9SNN9_9BURK</name>
<dbReference type="Gene3D" id="3.40.630.10">
    <property type="entry name" value="Zn peptidases"/>
    <property type="match status" value="1"/>
</dbReference>
<keyword evidence="3" id="KW-0732">Signal</keyword>
<keyword evidence="2" id="KW-0464">Manganese</keyword>
<evidence type="ECO:0000256" key="3">
    <source>
        <dbReference type="SAM" id="SignalP"/>
    </source>
</evidence>
<dbReference type="SUPFAM" id="SSF55031">
    <property type="entry name" value="Bacterial exopeptidase dimerisation domain"/>
    <property type="match status" value="1"/>
</dbReference>
<feature type="binding site" evidence="2">
    <location>
        <position position="139"/>
    </location>
    <ligand>
        <name>Mn(2+)</name>
        <dbReference type="ChEBI" id="CHEBI:29035"/>
        <label>2</label>
    </ligand>
</feature>
<dbReference type="PANTHER" id="PTHR11014">
    <property type="entry name" value="PEPTIDASE M20 FAMILY MEMBER"/>
    <property type="match status" value="1"/>
</dbReference>
<comment type="caution">
    <text evidence="5">The sequence shown here is derived from an EMBL/GenBank/DDBJ whole genome shotgun (WGS) entry which is preliminary data.</text>
</comment>
<accession>A0A4Y9SNN9</accession>
<dbReference type="GO" id="GO:0046872">
    <property type="term" value="F:metal ion binding"/>
    <property type="evidence" value="ECO:0007669"/>
    <property type="project" value="UniProtKB-KW"/>
</dbReference>
<feature type="binding site" evidence="2">
    <location>
        <position position="173"/>
    </location>
    <ligand>
        <name>Mn(2+)</name>
        <dbReference type="ChEBI" id="CHEBI:29035"/>
        <label>1</label>
    </ligand>
</feature>
<reference evidence="5 6" key="1">
    <citation type="submission" date="2019-03" db="EMBL/GenBank/DDBJ databases">
        <title>Draft Genome Sequence of Duganella callidus sp. nov., a Novel Duganella Species Isolated from Cultivated Soil.</title>
        <authorList>
            <person name="Raths R."/>
            <person name="Peta V."/>
            <person name="Bucking H."/>
        </authorList>
    </citation>
    <scope>NUCLEOTIDE SEQUENCE [LARGE SCALE GENOMIC DNA]</scope>
    <source>
        <strain evidence="5 6">DN04</strain>
    </source>
</reference>
<dbReference type="InterPro" id="IPR017439">
    <property type="entry name" value="Amidohydrolase"/>
</dbReference>
<feature type="domain" description="Peptidase M20 dimerisation" evidence="4">
    <location>
        <begin position="220"/>
        <end position="301"/>
    </location>
</feature>
<dbReference type="PIRSF" id="PIRSF005962">
    <property type="entry name" value="Pept_M20D_amidohydro"/>
    <property type="match status" value="1"/>
</dbReference>
<dbReference type="PANTHER" id="PTHR11014:SF63">
    <property type="entry name" value="METALLOPEPTIDASE, PUTATIVE (AFU_ORTHOLOGUE AFUA_6G09600)-RELATED"/>
    <property type="match status" value="1"/>
</dbReference>
<dbReference type="InterPro" id="IPR002933">
    <property type="entry name" value="Peptidase_M20"/>
</dbReference>
<sequence>MKKLACALTVSYLSVSAALAANYLDQPVEDNLPSLVGIYKQIHQFPELSHQEVKTSAIVAGEMRKAGFKVTERVGKFPDGSQAYGVVGILENGPGPRLLIRGDMDALPIIEETGVPYASQVRTKNAAGQEIGVMHACGHDIHTTTLIGTARLMAATKKQWKGTLILVGQPAEETADGAKALMADNFYERFGKPDFAIALHDTPGRAAGQVAVTSGPTTAGVTSIDVVMRGIGAHGAEPQNAKDPVVMAGEFIVQLQTIVSREQDPRDPAVVTVGSIHGGAKRNVIPYEVKMELTTRSFSDKANQIIIDGVKRIARGVAISAGVPEDRMPIVTVVEKETLPSMHNNPALNARVKTALTGALGAANVFEDDAVMNSEDFGLFGLPGRQIPTVMFGLGIADPAELAAARAGGKPIPGAHTSHFKPIPEPSLRAGVKAMTSVATALLQ</sequence>
<gene>
    <name evidence="5" type="ORF">E4L98_08415</name>
</gene>
<feature type="chain" id="PRO_5021437128" evidence="3">
    <location>
        <begin position="21"/>
        <end position="444"/>
    </location>
</feature>